<dbReference type="Proteomes" id="UP001177003">
    <property type="component" value="Chromosome 2"/>
</dbReference>
<dbReference type="PANTHER" id="PTHR22937:SF149">
    <property type="entry name" value="RING-TYPE E3 UBIQUITIN TRANSFERASE"/>
    <property type="match status" value="1"/>
</dbReference>
<evidence type="ECO:0000259" key="10">
    <source>
        <dbReference type="PROSITE" id="PS50089"/>
    </source>
</evidence>
<dbReference type="InterPro" id="IPR045191">
    <property type="entry name" value="MBR1/2-like"/>
</dbReference>
<evidence type="ECO:0000256" key="6">
    <source>
        <dbReference type="ARBA" id="ARBA00022786"/>
    </source>
</evidence>
<dbReference type="SMART" id="SM00184">
    <property type="entry name" value="RING"/>
    <property type="match status" value="1"/>
</dbReference>
<feature type="region of interest" description="Disordered" evidence="9">
    <location>
        <begin position="36"/>
        <end position="89"/>
    </location>
</feature>
<feature type="region of interest" description="Disordered" evidence="9">
    <location>
        <begin position="1"/>
        <end position="21"/>
    </location>
</feature>
<dbReference type="SUPFAM" id="SSF57850">
    <property type="entry name" value="RING/U-box"/>
    <property type="match status" value="1"/>
</dbReference>
<keyword evidence="3" id="KW-0808">Transferase</keyword>
<dbReference type="PROSITE" id="PS50089">
    <property type="entry name" value="ZF_RING_2"/>
    <property type="match status" value="1"/>
</dbReference>
<evidence type="ECO:0000256" key="4">
    <source>
        <dbReference type="ARBA" id="ARBA00022723"/>
    </source>
</evidence>
<feature type="compositionally biased region" description="Pro residues" evidence="9">
    <location>
        <begin position="191"/>
        <end position="201"/>
    </location>
</feature>
<keyword evidence="7" id="KW-0862">Zinc</keyword>
<dbReference type="CDD" id="cd16469">
    <property type="entry name" value="RING-H2_RNF24-like"/>
    <property type="match status" value="1"/>
</dbReference>
<evidence type="ECO:0000256" key="3">
    <source>
        <dbReference type="ARBA" id="ARBA00022679"/>
    </source>
</evidence>
<keyword evidence="12" id="KW-1185">Reference proteome</keyword>
<reference evidence="11" key="1">
    <citation type="submission" date="2023-04" db="EMBL/GenBank/DDBJ databases">
        <authorList>
            <person name="Vijverberg K."/>
            <person name="Xiong W."/>
            <person name="Schranz E."/>
        </authorList>
    </citation>
    <scope>NUCLEOTIDE SEQUENCE</scope>
</reference>
<feature type="compositionally biased region" description="Pro residues" evidence="9">
    <location>
        <begin position="70"/>
        <end position="81"/>
    </location>
</feature>
<organism evidence="11 12">
    <name type="scientific">Lactuca saligna</name>
    <name type="common">Willowleaf lettuce</name>
    <dbReference type="NCBI Taxonomy" id="75948"/>
    <lineage>
        <taxon>Eukaryota</taxon>
        <taxon>Viridiplantae</taxon>
        <taxon>Streptophyta</taxon>
        <taxon>Embryophyta</taxon>
        <taxon>Tracheophyta</taxon>
        <taxon>Spermatophyta</taxon>
        <taxon>Magnoliopsida</taxon>
        <taxon>eudicotyledons</taxon>
        <taxon>Gunneridae</taxon>
        <taxon>Pentapetalae</taxon>
        <taxon>asterids</taxon>
        <taxon>campanulids</taxon>
        <taxon>Asterales</taxon>
        <taxon>Asteraceae</taxon>
        <taxon>Cichorioideae</taxon>
        <taxon>Cichorieae</taxon>
        <taxon>Lactucinae</taxon>
        <taxon>Lactuca</taxon>
    </lineage>
</organism>
<evidence type="ECO:0000256" key="8">
    <source>
        <dbReference type="PROSITE-ProRule" id="PRU00175"/>
    </source>
</evidence>
<evidence type="ECO:0000256" key="1">
    <source>
        <dbReference type="ARBA" id="ARBA00000900"/>
    </source>
</evidence>
<dbReference type="InterPro" id="IPR013083">
    <property type="entry name" value="Znf_RING/FYVE/PHD"/>
</dbReference>
<dbReference type="Gene3D" id="3.30.40.10">
    <property type="entry name" value="Zinc/RING finger domain, C3HC4 (zinc finger)"/>
    <property type="match status" value="1"/>
</dbReference>
<evidence type="ECO:0000256" key="9">
    <source>
        <dbReference type="SAM" id="MobiDB-lite"/>
    </source>
</evidence>
<dbReference type="GO" id="GO:0008270">
    <property type="term" value="F:zinc ion binding"/>
    <property type="evidence" value="ECO:0007669"/>
    <property type="project" value="UniProtKB-KW"/>
</dbReference>
<gene>
    <name evidence="11" type="ORF">LSALG_LOCUS13602</name>
</gene>
<keyword evidence="6" id="KW-0833">Ubl conjugation pathway</keyword>
<evidence type="ECO:0000256" key="5">
    <source>
        <dbReference type="ARBA" id="ARBA00022771"/>
    </source>
</evidence>
<name>A0AA36DVA1_LACSI</name>
<evidence type="ECO:0000313" key="11">
    <source>
        <dbReference type="EMBL" id="CAI9273459.1"/>
    </source>
</evidence>
<comment type="catalytic activity">
    <reaction evidence="1">
        <text>S-ubiquitinyl-[E2 ubiquitin-conjugating enzyme]-L-cysteine + [acceptor protein]-L-lysine = [E2 ubiquitin-conjugating enzyme]-L-cysteine + N(6)-ubiquitinyl-[acceptor protein]-L-lysine.</text>
        <dbReference type="EC" id="2.3.2.27"/>
    </reaction>
</comment>
<dbReference type="Pfam" id="PF13639">
    <property type="entry name" value="zf-RING_2"/>
    <property type="match status" value="1"/>
</dbReference>
<dbReference type="AlphaFoldDB" id="A0AA36DVA1"/>
<dbReference type="EC" id="2.3.2.27" evidence="2"/>
<dbReference type="PANTHER" id="PTHR22937">
    <property type="entry name" value="E3 UBIQUITIN-PROTEIN LIGASE RNF165"/>
    <property type="match status" value="1"/>
</dbReference>
<keyword evidence="5 8" id="KW-0863">Zinc-finger</keyword>
<feature type="domain" description="RING-type" evidence="10">
    <location>
        <begin position="427"/>
        <end position="469"/>
    </location>
</feature>
<feature type="compositionally biased region" description="Basic and acidic residues" evidence="9">
    <location>
        <begin position="168"/>
        <end position="178"/>
    </location>
</feature>
<protein>
    <recommendedName>
        <fullName evidence="2">RING-type E3 ubiquitin transferase</fullName>
        <ecNumber evidence="2">2.3.2.27</ecNumber>
    </recommendedName>
</protein>
<sequence>MRHRHLSNSFTRFGVDQQDNNHTHAPVVEHSYFPTAGRAENGPFVGQNQMNHMSRGHRNLEGGSSRANEYPPPPPPPPPPSSNLSMEVQPPFVPPFPHPSITGGHPTHYTNYNHLPNSHDMESGPLIHHHHHPTLNGGGGGGGPLKRKRGNLTIDGQDSSRSVRRRYRHDDMESEPSRSHVSNHFYQSAPVPVPPPPPPPNYSSAAPHVPHYPAPSHIRDMRHEMNQFHVGGSSGDPVFSSSSRQNLHVHANNHSRRIHSSYSSASRYSHSHSHYGHASSSTNGNGLRAPPDNFSPRNSRHWSPNGWRGNYSHRSGRPRITVERFHSVVDVTVTESHDRIGHETLMMVDRGASLYGNSRNFSDQYRDLRLDIDNMSYEELLNLEERIGSVNTGLSEDSMSKCLREKLYYSSSDKNQNQNQNHEEVSCPICLEEYKNGDAIGMMERCGHGYHVDCIKKWLLMKKLCPICKTECSNQ</sequence>
<dbReference type="EMBL" id="OX465078">
    <property type="protein sequence ID" value="CAI9273459.1"/>
    <property type="molecule type" value="Genomic_DNA"/>
</dbReference>
<evidence type="ECO:0000313" key="12">
    <source>
        <dbReference type="Proteomes" id="UP001177003"/>
    </source>
</evidence>
<accession>A0AA36DVA1</accession>
<dbReference type="GO" id="GO:0061630">
    <property type="term" value="F:ubiquitin protein ligase activity"/>
    <property type="evidence" value="ECO:0007669"/>
    <property type="project" value="UniProtKB-EC"/>
</dbReference>
<proteinExistence type="predicted"/>
<feature type="region of interest" description="Disordered" evidence="9">
    <location>
        <begin position="122"/>
        <end position="216"/>
    </location>
</feature>
<dbReference type="InterPro" id="IPR001841">
    <property type="entry name" value="Znf_RING"/>
</dbReference>
<keyword evidence="4" id="KW-0479">Metal-binding</keyword>
<evidence type="ECO:0000256" key="2">
    <source>
        <dbReference type="ARBA" id="ARBA00012483"/>
    </source>
</evidence>
<feature type="region of interest" description="Disordered" evidence="9">
    <location>
        <begin position="251"/>
        <end position="315"/>
    </location>
</feature>
<evidence type="ECO:0000256" key="7">
    <source>
        <dbReference type="ARBA" id="ARBA00022833"/>
    </source>
</evidence>